<dbReference type="EMBL" id="APQJ01000013">
    <property type="protein sequence ID" value="EOQ61113.1"/>
    <property type="molecule type" value="Genomic_DNA"/>
</dbReference>
<keyword evidence="1" id="KW-0472">Membrane</keyword>
<dbReference type="PATRIC" id="fig|1217690.3.peg.3414"/>
<dbReference type="HOGENOM" id="CLU_1040612_0_0_6"/>
<keyword evidence="1" id="KW-0812">Transmembrane</keyword>
<feature type="transmembrane region" description="Helical" evidence="1">
    <location>
        <begin position="187"/>
        <end position="207"/>
    </location>
</feature>
<proteinExistence type="predicted"/>
<evidence type="ECO:0000256" key="1">
    <source>
        <dbReference type="SAM" id="Phobius"/>
    </source>
</evidence>
<gene>
    <name evidence="2" type="ORF">F935_03459</name>
</gene>
<organism evidence="2 3">
    <name type="scientific">Acinetobacter calcoaceticus ANC 3811</name>
    <dbReference type="NCBI Taxonomy" id="1217690"/>
    <lineage>
        <taxon>Bacteria</taxon>
        <taxon>Pseudomonadati</taxon>
        <taxon>Pseudomonadota</taxon>
        <taxon>Gammaproteobacteria</taxon>
        <taxon>Moraxellales</taxon>
        <taxon>Moraxellaceae</taxon>
        <taxon>Acinetobacter</taxon>
        <taxon>Acinetobacter calcoaceticus/baumannii complex</taxon>
    </lineage>
</organism>
<feature type="transmembrane region" description="Helical" evidence="1">
    <location>
        <begin position="24"/>
        <end position="42"/>
    </location>
</feature>
<feature type="transmembrane region" description="Helical" evidence="1">
    <location>
        <begin position="83"/>
        <end position="104"/>
    </location>
</feature>
<dbReference type="Proteomes" id="UP000014041">
    <property type="component" value="Unassembled WGS sequence"/>
</dbReference>
<reference evidence="2 3" key="1">
    <citation type="submission" date="2013-02" db="EMBL/GenBank/DDBJ databases">
        <title>The Genome Sequence of Acinetobacter sp. ANC 3811.</title>
        <authorList>
            <consortium name="The Broad Institute Genome Sequencing Platform"/>
            <consortium name="The Broad Institute Genome Sequencing Center for Infectious Disease"/>
            <person name="Cerqueira G."/>
            <person name="Feldgarden M."/>
            <person name="Courvalin P."/>
            <person name="Perichon B."/>
            <person name="Grillot-Courvalin C."/>
            <person name="Clermont D."/>
            <person name="Rocha E."/>
            <person name="Yoon E.-J."/>
            <person name="Nemec A."/>
            <person name="Walker B."/>
            <person name="Young S.K."/>
            <person name="Zeng Q."/>
            <person name="Gargeya S."/>
            <person name="Fitzgerald M."/>
            <person name="Haas B."/>
            <person name="Abouelleil A."/>
            <person name="Alvarado L."/>
            <person name="Arachchi H.M."/>
            <person name="Berlin A.M."/>
            <person name="Chapman S.B."/>
            <person name="Dewar J."/>
            <person name="Goldberg J."/>
            <person name="Griggs A."/>
            <person name="Gujja S."/>
            <person name="Hansen M."/>
            <person name="Howarth C."/>
            <person name="Imamovic A."/>
            <person name="Larimer J."/>
            <person name="McCowan C."/>
            <person name="Murphy C."/>
            <person name="Neiman D."/>
            <person name="Pearson M."/>
            <person name="Priest M."/>
            <person name="Roberts A."/>
            <person name="Saif S."/>
            <person name="Shea T."/>
            <person name="Sisk P."/>
            <person name="Sykes S."/>
            <person name="Wortman J."/>
            <person name="Nusbaum C."/>
            <person name="Birren B."/>
        </authorList>
    </citation>
    <scope>NUCLEOTIDE SEQUENCE [LARGE SCALE GENOMIC DNA]</scope>
    <source>
        <strain evidence="2 3">ANC 3811</strain>
    </source>
</reference>
<sequence length="267" mass="31538">MDIESFLIKCIINDSFKYFNKLELYKKFYFIGFFLFIIFLPFRDNIFSNFFLMVSFSVIELGFISWIYIIYKKRIKGIKIYNSSFWLINIFIIWLSNVISQNLITASLGLPATDFYLTLGLWTFFCYVPALLIIVLIIGLIIYVPTILIWSLKISLETLYVLIKPLLYIFIKNEPHIRKKSNDFNPLHFSGFMLFILFLAFSIVALAKSESKFYTPIKYTAYYADYHKLNNYPDIDHNHKVVLHANNIYSIAIKNGSKINIYIKKIK</sequence>
<dbReference type="RefSeq" id="WP_016140045.1">
    <property type="nucleotide sequence ID" value="NZ_KB976986.1"/>
</dbReference>
<feature type="transmembrane region" description="Helical" evidence="1">
    <location>
        <begin position="154"/>
        <end position="171"/>
    </location>
</feature>
<evidence type="ECO:0000313" key="3">
    <source>
        <dbReference type="Proteomes" id="UP000014041"/>
    </source>
</evidence>
<name>R8XVC1_ACICA</name>
<protein>
    <submittedName>
        <fullName evidence="2">Uncharacterized protein</fullName>
    </submittedName>
</protein>
<feature type="transmembrane region" description="Helical" evidence="1">
    <location>
        <begin position="48"/>
        <end position="71"/>
    </location>
</feature>
<accession>R8XVC1</accession>
<comment type="caution">
    <text evidence="2">The sequence shown here is derived from an EMBL/GenBank/DDBJ whole genome shotgun (WGS) entry which is preliminary data.</text>
</comment>
<evidence type="ECO:0000313" key="2">
    <source>
        <dbReference type="EMBL" id="EOQ61113.1"/>
    </source>
</evidence>
<keyword evidence="1" id="KW-1133">Transmembrane helix</keyword>
<feature type="transmembrane region" description="Helical" evidence="1">
    <location>
        <begin position="116"/>
        <end position="142"/>
    </location>
</feature>
<dbReference type="AlphaFoldDB" id="R8XVC1"/>